<dbReference type="Ensembl" id="ENSPMET00000010093.1">
    <property type="protein sequence ID" value="ENSPMEP00000003906.1"/>
    <property type="gene ID" value="ENSPMEG00000005100.1"/>
</dbReference>
<name>A0A3B3WM69_9TELE</name>
<evidence type="ECO:0000313" key="1">
    <source>
        <dbReference type="Ensembl" id="ENSPMEP00000003906.1"/>
    </source>
</evidence>
<dbReference type="AlphaFoldDB" id="A0A3B3WM69"/>
<proteinExistence type="predicted"/>
<reference evidence="1" key="1">
    <citation type="submission" date="2025-08" db="UniProtKB">
        <authorList>
            <consortium name="Ensembl"/>
        </authorList>
    </citation>
    <scope>IDENTIFICATION</scope>
</reference>
<accession>A0A3B3WM69</accession>
<protein>
    <submittedName>
        <fullName evidence="1">Uncharacterized protein</fullName>
    </submittedName>
</protein>
<dbReference type="Proteomes" id="UP000261480">
    <property type="component" value="Unplaced"/>
</dbReference>
<sequence length="229" mass="24693">ISPISKAAAILFSGFSAASFSFLALNRGLYSKTGSRLTNDGSAAWSSLDAFFVSESFLLELIWCIIFSLVENIWKRSASHIFSALGPSLFCITSWFISWSAGLSMGSGNLGSSGSTTMCFLSLVHPLSFPLRPFSFWVGFCSVDELDVPSTSDFFSVAEDAVDVVDFVKDSTAGVSLGVLMAFRMSFSFVGTCGWFELVVARSVAWFFISVETMQISYCPGQTDAVTGS</sequence>
<evidence type="ECO:0000313" key="2">
    <source>
        <dbReference type="Proteomes" id="UP000261480"/>
    </source>
</evidence>
<organism evidence="1 2">
    <name type="scientific">Poecilia mexicana</name>
    <dbReference type="NCBI Taxonomy" id="48701"/>
    <lineage>
        <taxon>Eukaryota</taxon>
        <taxon>Metazoa</taxon>
        <taxon>Chordata</taxon>
        <taxon>Craniata</taxon>
        <taxon>Vertebrata</taxon>
        <taxon>Euteleostomi</taxon>
        <taxon>Actinopterygii</taxon>
        <taxon>Neopterygii</taxon>
        <taxon>Teleostei</taxon>
        <taxon>Neoteleostei</taxon>
        <taxon>Acanthomorphata</taxon>
        <taxon>Ovalentaria</taxon>
        <taxon>Atherinomorphae</taxon>
        <taxon>Cyprinodontiformes</taxon>
        <taxon>Poeciliidae</taxon>
        <taxon>Poeciliinae</taxon>
        <taxon>Poecilia</taxon>
    </lineage>
</organism>
<reference evidence="1" key="2">
    <citation type="submission" date="2025-09" db="UniProtKB">
        <authorList>
            <consortium name="Ensembl"/>
        </authorList>
    </citation>
    <scope>IDENTIFICATION</scope>
</reference>
<keyword evidence="2" id="KW-1185">Reference proteome</keyword>